<dbReference type="OrthoDB" id="2309723at2759"/>
<dbReference type="eggNOG" id="KOG0867">
    <property type="taxonomic scope" value="Eukaryota"/>
</dbReference>
<dbReference type="InterPro" id="IPR010987">
    <property type="entry name" value="Glutathione-S-Trfase_C-like"/>
</dbReference>
<dbReference type="Pfam" id="PF13417">
    <property type="entry name" value="GST_N_3"/>
    <property type="match status" value="1"/>
</dbReference>
<dbReference type="InterPro" id="IPR004045">
    <property type="entry name" value="Glutathione_S-Trfase_N"/>
</dbReference>
<dbReference type="SFLD" id="SFLDG01153">
    <property type="entry name" value="Main.4:_Theta-like"/>
    <property type="match status" value="1"/>
</dbReference>
<name>A0A212FPJ3_DANPL</name>
<protein>
    <submittedName>
        <fullName evidence="2">Glutathione S-transferase 16</fullName>
    </submittedName>
</protein>
<dbReference type="Proteomes" id="UP000007151">
    <property type="component" value="Unassembled WGS sequence"/>
</dbReference>
<dbReference type="InterPro" id="IPR004046">
    <property type="entry name" value="GST_C"/>
</dbReference>
<evidence type="ECO:0000313" key="2">
    <source>
        <dbReference type="EMBL" id="OWR55620.1"/>
    </source>
</evidence>
<dbReference type="FunCoup" id="A0A212FPJ3">
    <property type="interactions" value="322"/>
</dbReference>
<evidence type="ECO:0000313" key="3">
    <source>
        <dbReference type="Proteomes" id="UP000007151"/>
    </source>
</evidence>
<dbReference type="FunFam" id="3.40.30.10:FF:000034">
    <property type="entry name" value="glutathione S-transferase 1"/>
    <property type="match status" value="1"/>
</dbReference>
<dbReference type="SFLD" id="SFLDG00358">
    <property type="entry name" value="Main_(cytGST)"/>
    <property type="match status" value="1"/>
</dbReference>
<dbReference type="CDD" id="cd03177">
    <property type="entry name" value="GST_C_Delta_Epsilon"/>
    <property type="match status" value="1"/>
</dbReference>
<dbReference type="EMBL" id="AGBW02002757">
    <property type="protein sequence ID" value="OWR55620.1"/>
    <property type="molecule type" value="Genomic_DNA"/>
</dbReference>
<dbReference type="PANTHER" id="PTHR43969:SF9">
    <property type="entry name" value="GLUTATHIONE S TRANSFERASE D10, ISOFORM A-RELATED"/>
    <property type="match status" value="1"/>
</dbReference>
<dbReference type="AlphaFoldDB" id="A0A212FPJ3"/>
<dbReference type="Pfam" id="PF00043">
    <property type="entry name" value="GST_C"/>
    <property type="match status" value="1"/>
</dbReference>
<dbReference type="STRING" id="278856.A0A212FPJ3"/>
<dbReference type="SUPFAM" id="SSF52833">
    <property type="entry name" value="Thioredoxin-like"/>
    <property type="match status" value="1"/>
</dbReference>
<dbReference type="PROSITE" id="PS50404">
    <property type="entry name" value="GST_NTER"/>
    <property type="match status" value="1"/>
</dbReference>
<dbReference type="GO" id="GO:0004364">
    <property type="term" value="F:glutathione transferase activity"/>
    <property type="evidence" value="ECO:0007669"/>
    <property type="project" value="TreeGrafter"/>
</dbReference>
<gene>
    <name evidence="2" type="ORF">KGM_200213</name>
</gene>
<dbReference type="Gene3D" id="1.20.1050.10">
    <property type="match status" value="1"/>
</dbReference>
<keyword evidence="3" id="KW-1185">Reference proteome</keyword>
<dbReference type="SUPFAM" id="SSF47616">
    <property type="entry name" value="GST C-terminal domain-like"/>
    <property type="match status" value="1"/>
</dbReference>
<dbReference type="GO" id="GO:0006749">
    <property type="term" value="P:glutathione metabolic process"/>
    <property type="evidence" value="ECO:0007669"/>
    <property type="project" value="TreeGrafter"/>
</dbReference>
<comment type="subunit">
    <text evidence="1">Homodimer.</text>
</comment>
<accession>A0A212FPJ3</accession>
<proteinExistence type="predicted"/>
<dbReference type="SFLD" id="SFLDS00019">
    <property type="entry name" value="Glutathione_Transferase_(cytos"/>
    <property type="match status" value="1"/>
</dbReference>
<comment type="caution">
    <text evidence="2">The sequence shown here is derived from an EMBL/GenBank/DDBJ whole genome shotgun (WGS) entry which is preliminary data.</text>
</comment>
<dbReference type="KEGG" id="dpl:KGM_200213"/>
<dbReference type="InterPro" id="IPR040079">
    <property type="entry name" value="Glutathione_S-Trfase"/>
</dbReference>
<reference evidence="2 3" key="1">
    <citation type="journal article" date="2011" name="Cell">
        <title>The monarch butterfly genome yields insights into long-distance migration.</title>
        <authorList>
            <person name="Zhan S."/>
            <person name="Merlin C."/>
            <person name="Boore J.L."/>
            <person name="Reppert S.M."/>
        </authorList>
    </citation>
    <scope>NUCLEOTIDE SEQUENCE [LARGE SCALE GENOMIC DNA]</scope>
    <source>
        <strain evidence="2">F-2</strain>
    </source>
</reference>
<dbReference type="PANTHER" id="PTHR43969">
    <property type="entry name" value="GLUTATHIONE S TRANSFERASE D10, ISOFORM A-RELATED"/>
    <property type="match status" value="1"/>
</dbReference>
<evidence type="ECO:0000256" key="1">
    <source>
        <dbReference type="ARBA" id="ARBA00011738"/>
    </source>
</evidence>
<dbReference type="InterPro" id="IPR036249">
    <property type="entry name" value="Thioredoxin-like_sf"/>
</dbReference>
<dbReference type="InterPro" id="IPR036282">
    <property type="entry name" value="Glutathione-S-Trfase_C_sf"/>
</dbReference>
<organism evidence="2 3">
    <name type="scientific">Danaus plexippus plexippus</name>
    <dbReference type="NCBI Taxonomy" id="278856"/>
    <lineage>
        <taxon>Eukaryota</taxon>
        <taxon>Metazoa</taxon>
        <taxon>Ecdysozoa</taxon>
        <taxon>Arthropoda</taxon>
        <taxon>Hexapoda</taxon>
        <taxon>Insecta</taxon>
        <taxon>Pterygota</taxon>
        <taxon>Neoptera</taxon>
        <taxon>Endopterygota</taxon>
        <taxon>Lepidoptera</taxon>
        <taxon>Glossata</taxon>
        <taxon>Ditrysia</taxon>
        <taxon>Papilionoidea</taxon>
        <taxon>Nymphalidae</taxon>
        <taxon>Danainae</taxon>
        <taxon>Danaini</taxon>
        <taxon>Danaina</taxon>
        <taxon>Danaus</taxon>
        <taxon>Danaus</taxon>
    </lineage>
</organism>
<dbReference type="Gene3D" id="3.40.30.10">
    <property type="entry name" value="Glutaredoxin"/>
    <property type="match status" value="1"/>
</dbReference>
<sequence>MVLTLYGMDASSPVRAVKMVINKLNIPDIEYIQINLLKGEHTYDSFLEMNPQHSIPTIKDGDFIIWDSHAITAYLVSTYGDDDSLNPTEPKQRAVIDQRLHFDSGVLFPALRQNVVPILFGGQNSFDQKSLDQLSSSYELADKFLTHTWLAGDNLTLADICCYATISSMNVLLPVDVEMYPNLADWLQRCSEQDFAVNANEKGLAIFRDIIYSKLA</sequence>
<dbReference type="PROSITE" id="PS50405">
    <property type="entry name" value="GST_CTER"/>
    <property type="match status" value="1"/>
</dbReference>
<dbReference type="FunFam" id="1.20.1050.10:FF:000007">
    <property type="entry name" value="Glutathione S-transferase 1-1"/>
    <property type="match status" value="1"/>
</dbReference>